<keyword evidence="4" id="KW-0862">Zinc</keyword>
<keyword evidence="3 5" id="KW-0863">Zinc-finger</keyword>
<dbReference type="Gene3D" id="3.30.160.60">
    <property type="entry name" value="Classic Zinc Finger"/>
    <property type="match status" value="1"/>
</dbReference>
<evidence type="ECO:0000259" key="7">
    <source>
        <dbReference type="PROSITE" id="PS50157"/>
    </source>
</evidence>
<feature type="region of interest" description="Disordered" evidence="6">
    <location>
        <begin position="23"/>
        <end position="56"/>
    </location>
</feature>
<gene>
    <name evidence="9" type="primary">LOC103258335</name>
</gene>
<dbReference type="KEGG" id="csyr:103258335"/>
<dbReference type="Proteomes" id="UP000189704">
    <property type="component" value="Unplaced"/>
</dbReference>
<keyword evidence="1" id="KW-0479">Metal-binding</keyword>
<evidence type="ECO:0000256" key="1">
    <source>
        <dbReference type="ARBA" id="ARBA00022723"/>
    </source>
</evidence>
<dbReference type="PROSITE" id="PS50157">
    <property type="entry name" value="ZINC_FINGER_C2H2_2"/>
    <property type="match status" value="1"/>
</dbReference>
<dbReference type="FunFam" id="3.30.160.60:FF:000052">
    <property type="entry name" value="zinc finger protein 546 isoform X1"/>
    <property type="match status" value="1"/>
</dbReference>
<dbReference type="SUPFAM" id="SSF57667">
    <property type="entry name" value="beta-beta-alpha zinc fingers"/>
    <property type="match status" value="1"/>
</dbReference>
<dbReference type="InterPro" id="IPR036236">
    <property type="entry name" value="Znf_C2H2_sf"/>
</dbReference>
<dbReference type="GO" id="GO:0008270">
    <property type="term" value="F:zinc ion binding"/>
    <property type="evidence" value="ECO:0007669"/>
    <property type="project" value="UniProtKB-KW"/>
</dbReference>
<evidence type="ECO:0000256" key="4">
    <source>
        <dbReference type="ARBA" id="ARBA00022833"/>
    </source>
</evidence>
<protein>
    <submittedName>
        <fullName evidence="9">Zinc finger protein 823-like</fullName>
    </submittedName>
</protein>
<sequence length="232" mass="26954">MGSELRCPWEVCGSLCRTGTCTVSGSHRKDPGTPRNPEMKKQWEHQNSEDNLKKPKGNLRSHVIKRFCESKEDHQGGETFNQIPNGIVNKKTSRVRPHERIVSREVSMVHSSLNRYNGDDDTRHKPYQYKEYEEKSNIHNRCEKAFSYHHSSFDCPSSRQRHERMYAREKPYDCKECGKTFSCFKSLVGHMVGHCGDAPYKLCFKDMKELTLEKSHKNVRIVVKPPVRVVTV</sequence>
<dbReference type="RefSeq" id="XP_021567012.1">
    <property type="nucleotide sequence ID" value="XM_021711337.1"/>
</dbReference>
<evidence type="ECO:0000256" key="2">
    <source>
        <dbReference type="ARBA" id="ARBA00022737"/>
    </source>
</evidence>
<organism evidence="8 9">
    <name type="scientific">Carlito syrichta</name>
    <name type="common">Philippine tarsier</name>
    <name type="synonym">Tarsius syrichta</name>
    <dbReference type="NCBI Taxonomy" id="1868482"/>
    <lineage>
        <taxon>Eukaryota</taxon>
        <taxon>Metazoa</taxon>
        <taxon>Chordata</taxon>
        <taxon>Craniata</taxon>
        <taxon>Vertebrata</taxon>
        <taxon>Euteleostomi</taxon>
        <taxon>Mammalia</taxon>
        <taxon>Eutheria</taxon>
        <taxon>Euarchontoglires</taxon>
        <taxon>Primates</taxon>
        <taxon>Haplorrhini</taxon>
        <taxon>Tarsiiformes</taxon>
        <taxon>Tarsiidae</taxon>
        <taxon>Carlito</taxon>
    </lineage>
</organism>
<reference evidence="9" key="1">
    <citation type="submission" date="2025-08" db="UniProtKB">
        <authorList>
            <consortium name="RefSeq"/>
        </authorList>
    </citation>
    <scope>IDENTIFICATION</scope>
</reference>
<evidence type="ECO:0000313" key="9">
    <source>
        <dbReference type="RefSeq" id="XP_021567012.1"/>
    </source>
</evidence>
<evidence type="ECO:0000256" key="6">
    <source>
        <dbReference type="SAM" id="MobiDB-lite"/>
    </source>
</evidence>
<keyword evidence="8" id="KW-1185">Reference proteome</keyword>
<evidence type="ECO:0000313" key="8">
    <source>
        <dbReference type="Proteomes" id="UP000189704"/>
    </source>
</evidence>
<evidence type="ECO:0000256" key="3">
    <source>
        <dbReference type="ARBA" id="ARBA00022771"/>
    </source>
</evidence>
<proteinExistence type="predicted"/>
<keyword evidence="2" id="KW-0677">Repeat</keyword>
<feature type="compositionally biased region" description="Basic and acidic residues" evidence="6">
    <location>
        <begin position="27"/>
        <end position="53"/>
    </location>
</feature>
<evidence type="ECO:0000256" key="5">
    <source>
        <dbReference type="PROSITE-ProRule" id="PRU00042"/>
    </source>
</evidence>
<dbReference type="GeneID" id="103258335"/>
<name>A0A3Q0DWN4_CARSF</name>
<dbReference type="InterPro" id="IPR013087">
    <property type="entry name" value="Znf_C2H2_type"/>
</dbReference>
<dbReference type="AlphaFoldDB" id="A0A3Q0DWN4"/>
<accession>A0A3Q0DWN4</accession>
<dbReference type="PROSITE" id="PS00028">
    <property type="entry name" value="ZINC_FINGER_C2H2_1"/>
    <property type="match status" value="1"/>
</dbReference>
<feature type="domain" description="C2H2-type" evidence="7">
    <location>
        <begin position="172"/>
        <end position="199"/>
    </location>
</feature>
<dbReference type="OrthoDB" id="6077919at2759"/>